<evidence type="ECO:0000256" key="3">
    <source>
        <dbReference type="ARBA" id="ARBA00022679"/>
    </source>
</evidence>
<accession>A0ABP8TSZ8</accession>
<dbReference type="Gene3D" id="3.90.550.10">
    <property type="entry name" value="Spore Coat Polysaccharide Biosynthesis Protein SpsA, Chain A"/>
    <property type="match status" value="1"/>
</dbReference>
<evidence type="ECO:0000259" key="4">
    <source>
        <dbReference type="Pfam" id="PF00535"/>
    </source>
</evidence>
<dbReference type="Proteomes" id="UP001500212">
    <property type="component" value="Unassembled WGS sequence"/>
</dbReference>
<keyword evidence="3" id="KW-0808">Transferase</keyword>
<proteinExistence type="inferred from homology"/>
<keyword evidence="6" id="KW-1185">Reference proteome</keyword>
<reference evidence="6" key="1">
    <citation type="journal article" date="2019" name="Int. J. Syst. Evol. Microbiol.">
        <title>The Global Catalogue of Microorganisms (GCM) 10K type strain sequencing project: providing services to taxonomists for standard genome sequencing and annotation.</title>
        <authorList>
            <consortium name="The Broad Institute Genomics Platform"/>
            <consortium name="The Broad Institute Genome Sequencing Center for Infectious Disease"/>
            <person name="Wu L."/>
            <person name="Ma J."/>
        </authorList>
    </citation>
    <scope>NUCLEOTIDE SEQUENCE [LARGE SCALE GENOMIC DNA]</scope>
    <source>
        <strain evidence="6">JCM 17938</strain>
    </source>
</reference>
<comment type="caution">
    <text evidence="5">The sequence shown here is derived from an EMBL/GenBank/DDBJ whole genome shotgun (WGS) entry which is preliminary data.</text>
</comment>
<dbReference type="SUPFAM" id="SSF53448">
    <property type="entry name" value="Nucleotide-diphospho-sugar transferases"/>
    <property type="match status" value="1"/>
</dbReference>
<dbReference type="InterPro" id="IPR029044">
    <property type="entry name" value="Nucleotide-diphossugar_trans"/>
</dbReference>
<comment type="similarity">
    <text evidence="1">Belongs to the glycosyltransferase 2 family.</text>
</comment>
<organism evidence="5 6">
    <name type="scientific">Actinoallomurus liliacearum</name>
    <dbReference type="NCBI Taxonomy" id="1080073"/>
    <lineage>
        <taxon>Bacteria</taxon>
        <taxon>Bacillati</taxon>
        <taxon>Actinomycetota</taxon>
        <taxon>Actinomycetes</taxon>
        <taxon>Streptosporangiales</taxon>
        <taxon>Thermomonosporaceae</taxon>
        <taxon>Actinoallomurus</taxon>
    </lineage>
</organism>
<dbReference type="Pfam" id="PF00535">
    <property type="entry name" value="Glycos_transf_2"/>
    <property type="match status" value="1"/>
</dbReference>
<name>A0ABP8TSZ8_9ACTN</name>
<dbReference type="InterPro" id="IPR050834">
    <property type="entry name" value="Glycosyltransf_2"/>
</dbReference>
<evidence type="ECO:0000256" key="1">
    <source>
        <dbReference type="ARBA" id="ARBA00006739"/>
    </source>
</evidence>
<feature type="domain" description="Glycosyltransferase 2-like" evidence="4">
    <location>
        <begin position="6"/>
        <end position="151"/>
    </location>
</feature>
<dbReference type="CDD" id="cd00761">
    <property type="entry name" value="Glyco_tranf_GTA_type"/>
    <property type="match status" value="1"/>
</dbReference>
<sequence length="250" mass="27532">MTRTITVVTPAHPPNAPFLSEAYESLCAQVLPRGWDWQWVVQEDGESGLIESALPEDPRIAFGTTPTSGPAVTRTTALAHGTGELVRNLDADDRLLPGALFRDIALLADRPEIGWTASRALDLLPEGTTRNHEENDLPEGVIERGAVLRAWEEQGWILPLVPGTLCIRRDLLLALGGWMALDTSEDTGLVIAANAVADGYFIGEPSMLYRQHPHQTTAQDFHTDPRRKHQRRLLIIERAKALTSLGDRCP</sequence>
<keyword evidence="2" id="KW-0328">Glycosyltransferase</keyword>
<dbReference type="PANTHER" id="PTHR43685:SF5">
    <property type="entry name" value="GLYCOSYLTRANSFERASE EPSE-RELATED"/>
    <property type="match status" value="1"/>
</dbReference>
<evidence type="ECO:0000313" key="5">
    <source>
        <dbReference type="EMBL" id="GAA4615753.1"/>
    </source>
</evidence>
<evidence type="ECO:0000313" key="6">
    <source>
        <dbReference type="Proteomes" id="UP001500212"/>
    </source>
</evidence>
<dbReference type="InterPro" id="IPR001173">
    <property type="entry name" value="Glyco_trans_2-like"/>
</dbReference>
<dbReference type="PANTHER" id="PTHR43685">
    <property type="entry name" value="GLYCOSYLTRANSFERASE"/>
    <property type="match status" value="1"/>
</dbReference>
<dbReference type="EMBL" id="BAABHJ010000030">
    <property type="protein sequence ID" value="GAA4615753.1"/>
    <property type="molecule type" value="Genomic_DNA"/>
</dbReference>
<protein>
    <submittedName>
        <fullName evidence="5">Glycosyltransferase family 2 protein</fullName>
    </submittedName>
</protein>
<evidence type="ECO:0000256" key="2">
    <source>
        <dbReference type="ARBA" id="ARBA00022676"/>
    </source>
</evidence>
<dbReference type="RefSeq" id="WP_345364088.1">
    <property type="nucleotide sequence ID" value="NZ_BAABHJ010000030.1"/>
</dbReference>
<gene>
    <name evidence="5" type="ORF">GCM10023195_69680</name>
</gene>